<feature type="transmembrane region" description="Helical" evidence="6">
    <location>
        <begin position="301"/>
        <end position="321"/>
    </location>
</feature>
<evidence type="ECO:0000256" key="6">
    <source>
        <dbReference type="SAM" id="Phobius"/>
    </source>
</evidence>
<dbReference type="CDD" id="cd00637">
    <property type="entry name" value="7tm_classA_rhodopsin-like"/>
    <property type="match status" value="1"/>
</dbReference>
<feature type="transmembrane region" description="Helical" evidence="6">
    <location>
        <begin position="33"/>
        <end position="54"/>
    </location>
</feature>
<comment type="caution">
    <text evidence="8">The sequence shown here is derived from an EMBL/GenBank/DDBJ whole genome shotgun (WGS) entry which is preliminary data.</text>
</comment>
<feature type="domain" description="G-protein coupled receptors family 1 profile" evidence="7">
    <location>
        <begin position="45"/>
        <end position="320"/>
    </location>
</feature>
<dbReference type="SUPFAM" id="SSF81321">
    <property type="entry name" value="Family A G protein-coupled receptor-like"/>
    <property type="match status" value="1"/>
</dbReference>
<evidence type="ECO:0000256" key="2">
    <source>
        <dbReference type="ARBA" id="ARBA00022692"/>
    </source>
</evidence>
<dbReference type="Proteomes" id="UP001153069">
    <property type="component" value="Unassembled WGS sequence"/>
</dbReference>
<evidence type="ECO:0000313" key="9">
    <source>
        <dbReference type="Proteomes" id="UP001153069"/>
    </source>
</evidence>
<comment type="subcellular location">
    <subcellularLocation>
        <location evidence="1">Membrane</location>
        <topology evidence="1">Multi-pass membrane protein</topology>
    </subcellularLocation>
</comment>
<feature type="compositionally biased region" description="Polar residues" evidence="5">
    <location>
        <begin position="366"/>
        <end position="396"/>
    </location>
</feature>
<evidence type="ECO:0000256" key="3">
    <source>
        <dbReference type="ARBA" id="ARBA00022989"/>
    </source>
</evidence>
<dbReference type="OrthoDB" id="48865at2759"/>
<sequence length="454" mass="50556">MASSSSSTSEEYIWTEAPEEAESFSARHVTLAVIPHITGFLSLLGSTLIVVDVYRRRFETVYHRLLLGLAVSDIIASIGFFLSTWPIPEESMTSWGAIGNLQTCEFQGFLIQLGLATPLYNAALSIYYVLLVRFNWKQASREMIRFERVSHGVAIVLALGTAIASLVLNLYNDANLWCWIAPHPMDCVNSIEKDDGVGTCIRGDNAWVYRMAFYFCWLWASFVVVTGCMGAMVHAVYQQSTKMDRYRQAGEAPNKARWDRVQSVAVQSSLYILAFILTALPVSIARILQAKYNCTSTYFPLSMTTVLFFPTQGLWNALIYFRPRMGKYWEEQRKRSQQSSSATSSTSLGTAFTKFFSPMSRNTNSAASCKESTTHHASTCTTERLGGSSQMSTVPNATPEETETAVDASSKQTEDTIISSDHQNDDGVVVPELVEHRRSRNDPIDDSTQMAGPL</sequence>
<evidence type="ECO:0000313" key="8">
    <source>
        <dbReference type="EMBL" id="CAB9531361.1"/>
    </source>
</evidence>
<keyword evidence="9" id="KW-1185">Reference proteome</keyword>
<dbReference type="GO" id="GO:0004930">
    <property type="term" value="F:G protein-coupled receptor activity"/>
    <property type="evidence" value="ECO:0007669"/>
    <property type="project" value="TreeGrafter"/>
</dbReference>
<dbReference type="Gene3D" id="1.20.1070.10">
    <property type="entry name" value="Rhodopsin 7-helix transmembrane proteins"/>
    <property type="match status" value="1"/>
</dbReference>
<accession>A0A9N8F4G5</accession>
<feature type="compositionally biased region" description="Polar residues" evidence="5">
    <location>
        <begin position="407"/>
        <end position="421"/>
    </location>
</feature>
<evidence type="ECO:0000256" key="5">
    <source>
        <dbReference type="SAM" id="MobiDB-lite"/>
    </source>
</evidence>
<dbReference type="InterPro" id="IPR017452">
    <property type="entry name" value="GPCR_Rhodpsn_7TM"/>
</dbReference>
<protein>
    <recommendedName>
        <fullName evidence="7">G-protein coupled receptors family 1 profile domain-containing protein</fullName>
    </recommendedName>
</protein>
<dbReference type="PANTHER" id="PTHR23112">
    <property type="entry name" value="G PROTEIN-COUPLED RECEPTOR 157-RELATED"/>
    <property type="match status" value="1"/>
</dbReference>
<evidence type="ECO:0000259" key="7">
    <source>
        <dbReference type="PROSITE" id="PS50262"/>
    </source>
</evidence>
<feature type="transmembrane region" description="Helical" evidence="6">
    <location>
        <begin position="270"/>
        <end position="289"/>
    </location>
</feature>
<evidence type="ECO:0000256" key="4">
    <source>
        <dbReference type="ARBA" id="ARBA00023136"/>
    </source>
</evidence>
<feature type="compositionally biased region" description="Basic and acidic residues" evidence="5">
    <location>
        <begin position="433"/>
        <end position="443"/>
    </location>
</feature>
<dbReference type="GO" id="GO:0007189">
    <property type="term" value="P:adenylate cyclase-activating G protein-coupled receptor signaling pathway"/>
    <property type="evidence" value="ECO:0007669"/>
    <property type="project" value="TreeGrafter"/>
</dbReference>
<organism evidence="8 9">
    <name type="scientific">Seminavis robusta</name>
    <dbReference type="NCBI Taxonomy" id="568900"/>
    <lineage>
        <taxon>Eukaryota</taxon>
        <taxon>Sar</taxon>
        <taxon>Stramenopiles</taxon>
        <taxon>Ochrophyta</taxon>
        <taxon>Bacillariophyta</taxon>
        <taxon>Bacillariophyceae</taxon>
        <taxon>Bacillariophycidae</taxon>
        <taxon>Naviculales</taxon>
        <taxon>Naviculaceae</taxon>
        <taxon>Seminavis</taxon>
    </lineage>
</organism>
<dbReference type="AlphaFoldDB" id="A0A9N8F4G5"/>
<feature type="transmembrane region" description="Helical" evidence="6">
    <location>
        <begin position="212"/>
        <end position="237"/>
    </location>
</feature>
<gene>
    <name evidence="8" type="ORF">SEMRO_3461_G348270.1</name>
</gene>
<reference evidence="8" key="1">
    <citation type="submission" date="2020-06" db="EMBL/GenBank/DDBJ databases">
        <authorList>
            <consortium name="Plant Systems Biology data submission"/>
        </authorList>
    </citation>
    <scope>NUCLEOTIDE SEQUENCE</scope>
    <source>
        <strain evidence="8">D6</strain>
    </source>
</reference>
<feature type="transmembrane region" description="Helical" evidence="6">
    <location>
        <begin position="66"/>
        <end position="88"/>
    </location>
</feature>
<feature type="region of interest" description="Disordered" evidence="5">
    <location>
        <begin position="366"/>
        <end position="454"/>
    </location>
</feature>
<dbReference type="GO" id="GO:0005886">
    <property type="term" value="C:plasma membrane"/>
    <property type="evidence" value="ECO:0007669"/>
    <property type="project" value="TreeGrafter"/>
</dbReference>
<feature type="transmembrane region" description="Helical" evidence="6">
    <location>
        <begin position="152"/>
        <end position="171"/>
    </location>
</feature>
<keyword evidence="4 6" id="KW-0472">Membrane</keyword>
<dbReference type="EMBL" id="CAICTM010003459">
    <property type="protein sequence ID" value="CAB9531361.1"/>
    <property type="molecule type" value="Genomic_DNA"/>
</dbReference>
<feature type="transmembrane region" description="Helical" evidence="6">
    <location>
        <begin position="108"/>
        <end position="131"/>
    </location>
</feature>
<proteinExistence type="predicted"/>
<evidence type="ECO:0000256" key="1">
    <source>
        <dbReference type="ARBA" id="ARBA00004141"/>
    </source>
</evidence>
<dbReference type="PROSITE" id="PS50262">
    <property type="entry name" value="G_PROTEIN_RECEP_F1_2"/>
    <property type="match status" value="1"/>
</dbReference>
<dbReference type="PANTHER" id="PTHR23112:SF0">
    <property type="entry name" value="TRANSMEMBRANE PROTEIN 116"/>
    <property type="match status" value="1"/>
</dbReference>
<name>A0A9N8F4G5_9STRA</name>
<keyword evidence="2 6" id="KW-0812">Transmembrane</keyword>
<keyword evidence="3 6" id="KW-1133">Transmembrane helix</keyword>